<dbReference type="STRING" id="927083.DB32_005153"/>
<name>A0A0F6SG35_9BACT</name>
<dbReference type="RefSeq" id="WP_053235194.1">
    <property type="nucleotide sequence ID" value="NZ_CP011125.1"/>
</dbReference>
<protein>
    <recommendedName>
        <fullName evidence="3">Ferrochelatase</fullName>
    </recommendedName>
</protein>
<evidence type="ECO:0008006" key="3">
    <source>
        <dbReference type="Google" id="ProtNLM"/>
    </source>
</evidence>
<dbReference type="EMBL" id="CP011125">
    <property type="protein sequence ID" value="AKF08004.1"/>
    <property type="molecule type" value="Genomic_DNA"/>
</dbReference>
<evidence type="ECO:0000313" key="2">
    <source>
        <dbReference type="Proteomes" id="UP000034883"/>
    </source>
</evidence>
<keyword evidence="2" id="KW-1185">Reference proteome</keyword>
<organism evidence="1 2">
    <name type="scientific">Sandaracinus amylolyticus</name>
    <dbReference type="NCBI Taxonomy" id="927083"/>
    <lineage>
        <taxon>Bacteria</taxon>
        <taxon>Pseudomonadati</taxon>
        <taxon>Myxococcota</taxon>
        <taxon>Polyangia</taxon>
        <taxon>Polyangiales</taxon>
        <taxon>Sandaracinaceae</taxon>
        <taxon>Sandaracinus</taxon>
    </lineage>
</organism>
<sequence length="243" mass="27904">MTTTQTHAHEDIEALLAERDAALGVRWRSLCPGRELARPLRELIPDRALPSDLRLAAARGIATIAEAVHRNFPDNLFCDLELVLARLERGGATHGVAWVDATVSTVVDLHDLFGHGTSIQFRYVHDFLYGFDWARWVRRDPETRRVIGPFDPGFLAYARRRGAELVELIAQDDDKYHRIPRGRDRNPFAFQRDPASETRLLSDLAVRGWVPVEAWKRDAAPRWDRDYTYERERRARELGLTIG</sequence>
<dbReference type="AlphaFoldDB" id="A0A0F6SG35"/>
<proteinExistence type="predicted"/>
<reference evidence="1 2" key="1">
    <citation type="submission" date="2015-03" db="EMBL/GenBank/DDBJ databases">
        <title>Genome assembly of Sandaracinus amylolyticus DSM 53668.</title>
        <authorList>
            <person name="Sharma G."/>
            <person name="Subramanian S."/>
        </authorList>
    </citation>
    <scope>NUCLEOTIDE SEQUENCE [LARGE SCALE GENOMIC DNA]</scope>
    <source>
        <strain evidence="1 2">DSM 53668</strain>
    </source>
</reference>
<dbReference type="KEGG" id="samy:DB32_005153"/>
<evidence type="ECO:0000313" key="1">
    <source>
        <dbReference type="EMBL" id="AKF08004.1"/>
    </source>
</evidence>
<dbReference type="OrthoDB" id="328345at2"/>
<dbReference type="Proteomes" id="UP000034883">
    <property type="component" value="Chromosome"/>
</dbReference>
<gene>
    <name evidence="1" type="ORF">DB32_005153</name>
</gene>
<accession>A0A0F6SG35</accession>